<protein>
    <submittedName>
        <fullName evidence="1">Putative ovule protein</fullName>
    </submittedName>
</protein>
<feature type="non-terminal residue" evidence="1">
    <location>
        <position position="1"/>
    </location>
</feature>
<name>A0A0V0GHA7_SOLCH</name>
<accession>A0A0V0GHA7</accession>
<organism evidence="1">
    <name type="scientific">Solanum chacoense</name>
    <name type="common">Chaco potato</name>
    <dbReference type="NCBI Taxonomy" id="4108"/>
    <lineage>
        <taxon>Eukaryota</taxon>
        <taxon>Viridiplantae</taxon>
        <taxon>Streptophyta</taxon>
        <taxon>Embryophyta</taxon>
        <taxon>Tracheophyta</taxon>
        <taxon>Spermatophyta</taxon>
        <taxon>Magnoliopsida</taxon>
        <taxon>eudicotyledons</taxon>
        <taxon>Gunneridae</taxon>
        <taxon>Pentapetalae</taxon>
        <taxon>asterids</taxon>
        <taxon>lamiids</taxon>
        <taxon>Solanales</taxon>
        <taxon>Solanaceae</taxon>
        <taxon>Solanoideae</taxon>
        <taxon>Solaneae</taxon>
        <taxon>Solanum</taxon>
    </lineage>
</organism>
<evidence type="ECO:0000313" key="1">
    <source>
        <dbReference type="EMBL" id="JAP07617.1"/>
    </source>
</evidence>
<reference evidence="1" key="1">
    <citation type="submission" date="2015-12" db="EMBL/GenBank/DDBJ databases">
        <title>Gene expression during late stages of embryo sac development: a critical building block for successful pollen-pistil interactions.</title>
        <authorList>
            <person name="Liu Y."/>
            <person name="Joly V."/>
            <person name="Sabar M."/>
            <person name="Matton D.P."/>
        </authorList>
    </citation>
    <scope>NUCLEOTIDE SEQUENCE</scope>
</reference>
<dbReference type="AlphaFoldDB" id="A0A0V0GHA7"/>
<sequence length="61" mass="6533">QIKTTAIDLISVQWLLSPSIPSPPPTGASPSSLLSFSFLEMPMVIVLCSCLFRCKSSGGEY</sequence>
<dbReference type="EMBL" id="GEDG01038388">
    <property type="protein sequence ID" value="JAP07617.1"/>
    <property type="molecule type" value="Transcribed_RNA"/>
</dbReference>
<proteinExistence type="predicted"/>